<dbReference type="Proteomes" id="UP001302126">
    <property type="component" value="Unassembled WGS sequence"/>
</dbReference>
<feature type="region of interest" description="Disordered" evidence="1">
    <location>
        <begin position="46"/>
        <end position="77"/>
    </location>
</feature>
<feature type="region of interest" description="Disordered" evidence="1">
    <location>
        <begin position="1"/>
        <end position="25"/>
    </location>
</feature>
<dbReference type="AlphaFoldDB" id="A0AAN6WJ46"/>
<accession>A0AAN6WJ46</accession>
<dbReference type="PANTHER" id="PTHR37540">
    <property type="entry name" value="TRANSCRIPTION FACTOR (ACR-2), PUTATIVE-RELATED-RELATED"/>
    <property type="match status" value="1"/>
</dbReference>
<gene>
    <name evidence="2" type="ORF">QBC35DRAFT_395685</name>
</gene>
<proteinExistence type="predicted"/>
<keyword evidence="3" id="KW-1185">Reference proteome</keyword>
<reference evidence="2" key="2">
    <citation type="submission" date="2023-05" db="EMBL/GenBank/DDBJ databases">
        <authorList>
            <consortium name="Lawrence Berkeley National Laboratory"/>
            <person name="Steindorff A."/>
            <person name="Hensen N."/>
            <person name="Bonometti L."/>
            <person name="Westerberg I."/>
            <person name="Brannstrom I.O."/>
            <person name="Guillou S."/>
            <person name="Cros-Aarteil S."/>
            <person name="Calhoun S."/>
            <person name="Haridas S."/>
            <person name="Kuo A."/>
            <person name="Mondo S."/>
            <person name="Pangilinan J."/>
            <person name="Riley R."/>
            <person name="Labutti K."/>
            <person name="Andreopoulos B."/>
            <person name="Lipzen A."/>
            <person name="Chen C."/>
            <person name="Yanf M."/>
            <person name="Daum C."/>
            <person name="Ng V."/>
            <person name="Clum A."/>
            <person name="Ohm R."/>
            <person name="Martin F."/>
            <person name="Silar P."/>
            <person name="Natvig D."/>
            <person name="Lalanne C."/>
            <person name="Gautier V."/>
            <person name="Ament-Velasquez S.L."/>
            <person name="Kruys A."/>
            <person name="Hutchinson M.I."/>
            <person name="Powell A.J."/>
            <person name="Barry K."/>
            <person name="Miller A.N."/>
            <person name="Grigoriev I.V."/>
            <person name="Debuchy R."/>
            <person name="Gladieux P."/>
            <person name="Thoren M.H."/>
            <person name="Johannesson H."/>
        </authorList>
    </citation>
    <scope>NUCLEOTIDE SEQUENCE</scope>
    <source>
        <strain evidence="2">PSN309</strain>
    </source>
</reference>
<organism evidence="2 3">
    <name type="scientific">Podospora australis</name>
    <dbReference type="NCBI Taxonomy" id="1536484"/>
    <lineage>
        <taxon>Eukaryota</taxon>
        <taxon>Fungi</taxon>
        <taxon>Dikarya</taxon>
        <taxon>Ascomycota</taxon>
        <taxon>Pezizomycotina</taxon>
        <taxon>Sordariomycetes</taxon>
        <taxon>Sordariomycetidae</taxon>
        <taxon>Sordariales</taxon>
        <taxon>Podosporaceae</taxon>
        <taxon>Podospora</taxon>
    </lineage>
</organism>
<evidence type="ECO:0000256" key="1">
    <source>
        <dbReference type="SAM" id="MobiDB-lite"/>
    </source>
</evidence>
<dbReference type="EMBL" id="MU864638">
    <property type="protein sequence ID" value="KAK4182578.1"/>
    <property type="molecule type" value="Genomic_DNA"/>
</dbReference>
<comment type="caution">
    <text evidence="2">The sequence shown here is derived from an EMBL/GenBank/DDBJ whole genome shotgun (WGS) entry which is preliminary data.</text>
</comment>
<evidence type="ECO:0000313" key="2">
    <source>
        <dbReference type="EMBL" id="KAK4182578.1"/>
    </source>
</evidence>
<name>A0AAN6WJ46_9PEZI</name>
<protein>
    <recommendedName>
        <fullName evidence="4">C6 transcription factor</fullName>
    </recommendedName>
</protein>
<dbReference type="PANTHER" id="PTHR37540:SF5">
    <property type="entry name" value="TRANSCRIPTION FACTOR DOMAIN-CONTAINING PROTEIN"/>
    <property type="match status" value="1"/>
</dbReference>
<sequence>MSPRGSPKSNSGEAGPSKPASNPFIIVDTTAKIDPAARKQIRSHVMRGKNRKRHGVDREKVAPGSWIGNQPGGAPPDSQAVVELPNLRIPRRVGNDMSHLQFIETMDPYMVDLTFQWFSILKQAAYPVEACVQPEPQQWVEPLAYDRAYTHSILFATQAFFDWAREKRFSNIVFGHLNRCISSLRENLLDNERAVSDSTIATVITLGLMADLIGDVEAERKHVEGLYKLVQLRGGIRQLSHNQQLQSKALRTDLGLAINTGSKPLFFSEGFSWDAYLHKPKPSEASQPTAPSHTTTLFDRDQRLLNVYFDLQEFSRAANIAFQTGVKMGGAQFQETLVSVQYRLLALQHEHDSIHKPFPEMLVSLGMLAFSTTTFLQIRALPQKYHHLEKQLRDAVQALRTNDAEESQQEQVELTRLKLWFLMVACISVLGGPEDEAVLIPATKEVLGKLGLLTSPWSEVRDVLREIMWIDWVHSNYGQAFFRKVISSEDV</sequence>
<reference evidence="2" key="1">
    <citation type="journal article" date="2023" name="Mol. Phylogenet. Evol.">
        <title>Genome-scale phylogeny and comparative genomics of the fungal order Sordariales.</title>
        <authorList>
            <person name="Hensen N."/>
            <person name="Bonometti L."/>
            <person name="Westerberg I."/>
            <person name="Brannstrom I.O."/>
            <person name="Guillou S."/>
            <person name="Cros-Aarteil S."/>
            <person name="Calhoun S."/>
            <person name="Haridas S."/>
            <person name="Kuo A."/>
            <person name="Mondo S."/>
            <person name="Pangilinan J."/>
            <person name="Riley R."/>
            <person name="LaButti K."/>
            <person name="Andreopoulos B."/>
            <person name="Lipzen A."/>
            <person name="Chen C."/>
            <person name="Yan M."/>
            <person name="Daum C."/>
            <person name="Ng V."/>
            <person name="Clum A."/>
            <person name="Steindorff A."/>
            <person name="Ohm R.A."/>
            <person name="Martin F."/>
            <person name="Silar P."/>
            <person name="Natvig D.O."/>
            <person name="Lalanne C."/>
            <person name="Gautier V."/>
            <person name="Ament-Velasquez S.L."/>
            <person name="Kruys A."/>
            <person name="Hutchinson M.I."/>
            <person name="Powell A.J."/>
            <person name="Barry K."/>
            <person name="Miller A.N."/>
            <person name="Grigoriev I.V."/>
            <person name="Debuchy R."/>
            <person name="Gladieux P."/>
            <person name="Hiltunen Thoren M."/>
            <person name="Johannesson H."/>
        </authorList>
    </citation>
    <scope>NUCLEOTIDE SEQUENCE</scope>
    <source>
        <strain evidence="2">PSN309</strain>
    </source>
</reference>
<evidence type="ECO:0000313" key="3">
    <source>
        <dbReference type="Proteomes" id="UP001302126"/>
    </source>
</evidence>
<feature type="compositionally biased region" description="Basic residues" evidence="1">
    <location>
        <begin position="46"/>
        <end position="55"/>
    </location>
</feature>
<evidence type="ECO:0008006" key="4">
    <source>
        <dbReference type="Google" id="ProtNLM"/>
    </source>
</evidence>